<dbReference type="Proteomes" id="UP000887569">
    <property type="component" value="Unplaced"/>
</dbReference>
<sequence>SCICRLSSLFLRQCKNSSVVPWRGSFESFAFHSVFCSTPMPKKTKLVMSVDELKEVIVPLAHSIMAPYLEQMLTMQQQLFEKMLELHEEMLVKIAANQFPVAAPDATLMAEGEIMRQHSAMTSQVEKSTFETGQDHVISATTAVNENAKVPLKGIFHMGGHDKKKSRPIKEVITNAPLVMHTSNVPRKVPPPPPPKRADSTRLHNAATDALHSELEMVMARRLQRIEQH</sequence>
<protein>
    <submittedName>
        <fullName evidence="3">Abnormal cell migration protein 10</fullName>
    </submittedName>
</protein>
<organism evidence="2 3">
    <name type="scientific">Parascaris univalens</name>
    <name type="common">Nematode worm</name>
    <dbReference type="NCBI Taxonomy" id="6257"/>
    <lineage>
        <taxon>Eukaryota</taxon>
        <taxon>Metazoa</taxon>
        <taxon>Ecdysozoa</taxon>
        <taxon>Nematoda</taxon>
        <taxon>Chromadorea</taxon>
        <taxon>Rhabditida</taxon>
        <taxon>Spirurina</taxon>
        <taxon>Ascaridomorpha</taxon>
        <taxon>Ascaridoidea</taxon>
        <taxon>Ascarididae</taxon>
        <taxon>Parascaris</taxon>
    </lineage>
</organism>
<keyword evidence="2" id="KW-1185">Reference proteome</keyword>
<evidence type="ECO:0000256" key="1">
    <source>
        <dbReference type="SAM" id="MobiDB-lite"/>
    </source>
</evidence>
<dbReference type="AlphaFoldDB" id="A0A915BIR7"/>
<evidence type="ECO:0000313" key="3">
    <source>
        <dbReference type="WBParaSite" id="PgR042_g021_t01"/>
    </source>
</evidence>
<proteinExistence type="predicted"/>
<reference evidence="3" key="1">
    <citation type="submission" date="2022-11" db="UniProtKB">
        <authorList>
            <consortium name="WormBaseParasite"/>
        </authorList>
    </citation>
    <scope>IDENTIFICATION</scope>
</reference>
<evidence type="ECO:0000313" key="2">
    <source>
        <dbReference type="Proteomes" id="UP000887569"/>
    </source>
</evidence>
<accession>A0A915BIR7</accession>
<dbReference type="WBParaSite" id="PgR042_g021_t01">
    <property type="protein sequence ID" value="PgR042_g021_t01"/>
    <property type="gene ID" value="PgR042_g021"/>
</dbReference>
<feature type="region of interest" description="Disordered" evidence="1">
    <location>
        <begin position="182"/>
        <end position="202"/>
    </location>
</feature>
<name>A0A915BIR7_PARUN</name>